<proteinExistence type="predicted"/>
<dbReference type="STRING" id="1050174.CEPID_04700"/>
<evidence type="ECO:0000313" key="6">
    <source>
        <dbReference type="Proteomes" id="UP000035368"/>
    </source>
</evidence>
<evidence type="ECO:0000256" key="2">
    <source>
        <dbReference type="ARBA" id="ARBA00031870"/>
    </source>
</evidence>
<dbReference type="InterPro" id="IPR006145">
    <property type="entry name" value="PsdUridine_synth_RsuA/RluA"/>
</dbReference>
<gene>
    <name evidence="5" type="ORF">CEPID_04700</name>
</gene>
<keyword evidence="6" id="KW-1185">Reference proteome</keyword>
<dbReference type="Proteomes" id="UP000035368">
    <property type="component" value="Chromosome"/>
</dbReference>
<dbReference type="Pfam" id="PF00849">
    <property type="entry name" value="PseudoU_synth_2"/>
    <property type="match status" value="1"/>
</dbReference>
<evidence type="ECO:0000256" key="3">
    <source>
        <dbReference type="ARBA" id="ARBA00033164"/>
    </source>
</evidence>
<dbReference type="EMBL" id="CP011541">
    <property type="protein sequence ID" value="AKK02810.1"/>
    <property type="molecule type" value="Genomic_DNA"/>
</dbReference>
<comment type="catalytic activity">
    <reaction evidence="1">
        <text>a uridine in RNA = a pseudouridine in RNA</text>
        <dbReference type="Rhea" id="RHEA:48348"/>
        <dbReference type="Rhea" id="RHEA-COMP:12068"/>
        <dbReference type="Rhea" id="RHEA-COMP:12069"/>
        <dbReference type="ChEBI" id="CHEBI:65314"/>
        <dbReference type="ChEBI" id="CHEBI:65315"/>
    </reaction>
</comment>
<protein>
    <recommendedName>
        <fullName evidence="2">RNA pseudouridylate synthase</fullName>
    </recommendedName>
    <alternativeName>
        <fullName evidence="3">RNA-uridine isomerase</fullName>
    </alternativeName>
</protein>
<organism evidence="5 6">
    <name type="scientific">Corynebacterium epidermidicanis</name>
    <dbReference type="NCBI Taxonomy" id="1050174"/>
    <lineage>
        <taxon>Bacteria</taxon>
        <taxon>Bacillati</taxon>
        <taxon>Actinomycetota</taxon>
        <taxon>Actinomycetes</taxon>
        <taxon>Mycobacteriales</taxon>
        <taxon>Corynebacteriaceae</taxon>
        <taxon>Corynebacterium</taxon>
    </lineage>
</organism>
<sequence>MLSGRVPDSPVFYAGRAGDSPFQFGEIIPAGTVLVKPVLAWFHPDTAHEAAIPFDYAVVGTAAGLVVVDKPCFLPATSNGRLVRETVQTRLRVRYRNPDIVPVHRLDRLTCGLLACATDVAARGFYQQQFAERTARKTYRARLCAEPGIGSEWQEIVLPMRRVPGQRAVEVAVGGVETRTHVRALDSRLVELQPLTGFTHQLRVVCAYLGAPIEGDDTYPVDVGLQLHNYSTPMKLCATRLELREWGSDRRLVWTSPRVAESDFRVSRE</sequence>
<feature type="domain" description="Pseudouridine synthase RsuA/RluA-like" evidence="4">
    <location>
        <begin position="65"/>
        <end position="207"/>
    </location>
</feature>
<dbReference type="OrthoDB" id="9807829at2"/>
<name>A0A0G3GQH5_9CORY</name>
<dbReference type="Gene3D" id="3.30.2350.10">
    <property type="entry name" value="Pseudouridine synthase"/>
    <property type="match status" value="1"/>
</dbReference>
<dbReference type="GO" id="GO:0140098">
    <property type="term" value="F:catalytic activity, acting on RNA"/>
    <property type="evidence" value="ECO:0007669"/>
    <property type="project" value="UniProtKB-ARBA"/>
</dbReference>
<dbReference type="GO" id="GO:0003723">
    <property type="term" value="F:RNA binding"/>
    <property type="evidence" value="ECO:0007669"/>
    <property type="project" value="InterPro"/>
</dbReference>
<dbReference type="AlphaFoldDB" id="A0A0G3GQH5"/>
<dbReference type="PATRIC" id="fig|1050174.4.peg.951"/>
<evidence type="ECO:0000256" key="1">
    <source>
        <dbReference type="ARBA" id="ARBA00000073"/>
    </source>
</evidence>
<evidence type="ECO:0000259" key="4">
    <source>
        <dbReference type="Pfam" id="PF00849"/>
    </source>
</evidence>
<accession>A0A0G3GQH5</accession>
<evidence type="ECO:0000313" key="5">
    <source>
        <dbReference type="EMBL" id="AKK02810.1"/>
    </source>
</evidence>
<dbReference type="GO" id="GO:0000455">
    <property type="term" value="P:enzyme-directed rRNA pseudouridine synthesis"/>
    <property type="evidence" value="ECO:0007669"/>
    <property type="project" value="TreeGrafter"/>
</dbReference>
<dbReference type="PANTHER" id="PTHR21600">
    <property type="entry name" value="MITOCHONDRIAL RNA PSEUDOURIDINE SYNTHASE"/>
    <property type="match status" value="1"/>
</dbReference>
<keyword evidence="5" id="KW-0413">Isomerase</keyword>
<dbReference type="KEGG" id="cei:CEPID_04700"/>
<dbReference type="GO" id="GO:0009982">
    <property type="term" value="F:pseudouridine synthase activity"/>
    <property type="evidence" value="ECO:0007669"/>
    <property type="project" value="InterPro"/>
</dbReference>
<dbReference type="InterPro" id="IPR050188">
    <property type="entry name" value="RluA_PseudoU_synthase"/>
</dbReference>
<dbReference type="InterPro" id="IPR020103">
    <property type="entry name" value="PsdUridine_synth_cat_dom_sf"/>
</dbReference>
<dbReference type="PANTHER" id="PTHR21600:SF84">
    <property type="entry name" value="PSEUDOURIDINE SYNTHASE RSUA_RLUA-LIKE DOMAIN-CONTAINING PROTEIN"/>
    <property type="match status" value="1"/>
</dbReference>
<reference evidence="5 6" key="1">
    <citation type="submission" date="2015-05" db="EMBL/GenBank/DDBJ databases">
        <title>Complete genome sequence of Corynebacterium epidermidicanis DSM 45586, isolated from the skin of a dog suffering from pruritus.</title>
        <authorList>
            <person name="Ruckert C."/>
            <person name="Albersmeier A."/>
            <person name="Winkler A."/>
            <person name="Tauch A."/>
        </authorList>
    </citation>
    <scope>NUCLEOTIDE SEQUENCE [LARGE SCALE GENOMIC DNA]</scope>
    <source>
        <strain evidence="5 6">DSM 45586</strain>
    </source>
</reference>
<dbReference type="SUPFAM" id="SSF55120">
    <property type="entry name" value="Pseudouridine synthase"/>
    <property type="match status" value="1"/>
</dbReference>